<dbReference type="AlphaFoldDB" id="A0A4P9XXC7"/>
<dbReference type="InterPro" id="IPR011989">
    <property type="entry name" value="ARM-like"/>
</dbReference>
<organism evidence="7 8">
    <name type="scientific">Thamnocephalis sphaerospora</name>
    <dbReference type="NCBI Taxonomy" id="78915"/>
    <lineage>
        <taxon>Eukaryota</taxon>
        <taxon>Fungi</taxon>
        <taxon>Fungi incertae sedis</taxon>
        <taxon>Zoopagomycota</taxon>
        <taxon>Zoopagomycotina</taxon>
        <taxon>Zoopagomycetes</taxon>
        <taxon>Zoopagales</taxon>
        <taxon>Sigmoideomycetaceae</taxon>
        <taxon>Thamnocephalis</taxon>
    </lineage>
</organism>
<evidence type="ECO:0000259" key="5">
    <source>
        <dbReference type="Pfam" id="PF11935"/>
    </source>
</evidence>
<evidence type="ECO:0000259" key="6">
    <source>
        <dbReference type="Pfam" id="PF12295"/>
    </source>
</evidence>
<evidence type="ECO:0000256" key="4">
    <source>
        <dbReference type="SAM" id="MobiDB-lite"/>
    </source>
</evidence>
<keyword evidence="2" id="KW-0507">mRNA processing</keyword>
<comment type="subcellular location">
    <subcellularLocation>
        <location evidence="1">Nucleus</location>
    </subcellularLocation>
</comment>
<dbReference type="Pfam" id="PF11935">
    <property type="entry name" value="SYMPK_PTA1_N"/>
    <property type="match status" value="1"/>
</dbReference>
<dbReference type="PANTHER" id="PTHR15245">
    <property type="entry name" value="SYMPLEKIN-RELATED"/>
    <property type="match status" value="1"/>
</dbReference>
<proteinExistence type="predicted"/>
<evidence type="ECO:0000256" key="2">
    <source>
        <dbReference type="ARBA" id="ARBA00022664"/>
    </source>
</evidence>
<gene>
    <name evidence="7" type="ORF">THASP1DRAFT_27198</name>
</gene>
<feature type="domain" description="Symplekin/Pta1 N-terminal" evidence="5">
    <location>
        <begin position="93"/>
        <end position="318"/>
    </location>
</feature>
<dbReference type="InterPro" id="IPR021850">
    <property type="entry name" value="Symplekin/Pta1"/>
</dbReference>
<keyword evidence="8" id="KW-1185">Reference proteome</keyword>
<evidence type="ECO:0000256" key="3">
    <source>
        <dbReference type="ARBA" id="ARBA00023242"/>
    </source>
</evidence>
<feature type="region of interest" description="Disordered" evidence="4">
    <location>
        <begin position="1057"/>
        <end position="1079"/>
    </location>
</feature>
<protein>
    <submittedName>
        <fullName evidence="7">Symplekin tight junction protein C terminal-domain-containing protein</fullName>
    </submittedName>
</protein>
<dbReference type="InterPro" id="IPR016024">
    <property type="entry name" value="ARM-type_fold"/>
</dbReference>
<evidence type="ECO:0000313" key="7">
    <source>
        <dbReference type="EMBL" id="RKP11025.1"/>
    </source>
</evidence>
<feature type="domain" description="Symplekin C-terminal" evidence="6">
    <location>
        <begin position="855"/>
        <end position="1046"/>
    </location>
</feature>
<reference evidence="8" key="1">
    <citation type="journal article" date="2018" name="Nat. Microbiol.">
        <title>Leveraging single-cell genomics to expand the fungal tree of life.</title>
        <authorList>
            <person name="Ahrendt S.R."/>
            <person name="Quandt C.A."/>
            <person name="Ciobanu D."/>
            <person name="Clum A."/>
            <person name="Salamov A."/>
            <person name="Andreopoulos B."/>
            <person name="Cheng J.F."/>
            <person name="Woyke T."/>
            <person name="Pelin A."/>
            <person name="Henrissat B."/>
            <person name="Reynolds N.K."/>
            <person name="Benny G.L."/>
            <person name="Smith M.E."/>
            <person name="James T.Y."/>
            <person name="Grigoriev I.V."/>
        </authorList>
    </citation>
    <scope>NUCLEOTIDE SEQUENCE [LARGE SCALE GENOMIC DNA]</scope>
    <source>
        <strain evidence="8">RSA 1356</strain>
    </source>
</reference>
<keyword evidence="3" id="KW-0539">Nucleus</keyword>
<dbReference type="GO" id="GO:0006397">
    <property type="term" value="P:mRNA processing"/>
    <property type="evidence" value="ECO:0007669"/>
    <property type="project" value="UniProtKB-KW"/>
</dbReference>
<dbReference type="GO" id="GO:0005847">
    <property type="term" value="C:mRNA cleavage and polyadenylation specificity factor complex"/>
    <property type="evidence" value="ECO:0007669"/>
    <property type="project" value="TreeGrafter"/>
</dbReference>
<dbReference type="Pfam" id="PF12295">
    <property type="entry name" value="Symplekin_C"/>
    <property type="match status" value="1"/>
</dbReference>
<dbReference type="STRING" id="78915.A0A4P9XXC7"/>
<dbReference type="EMBL" id="KZ992429">
    <property type="protein sequence ID" value="RKP11025.1"/>
    <property type="molecule type" value="Genomic_DNA"/>
</dbReference>
<dbReference type="Gene3D" id="1.25.10.10">
    <property type="entry name" value="Leucine-rich Repeat Variant"/>
    <property type="match status" value="1"/>
</dbReference>
<accession>A0A4P9XXC7</accession>
<sequence length="1105" mass="121730">MSEEAFTSALGFGPGVGLEEALREIRARTRTEPELGRHLLPNLLPLATDNDGRIRAWALSCADVLVAASRNLGTTLLSLCEITRSLLRDPEHLVADQAIRLATRIVPVVFWQCCVGDADAALWDAVMRLKNDAIEVAATTFSDMLRIQSAKFLGMLAMIFSPSGPSGNTGATKANDISLDICPTSTRHPFLHREELEQEGAAILSTLLCWIPVTSANTASAIVSILGMLVRRRPAHSASVATTLLGYYVSPPQQWSGQRRRYYGKNLKVMLMGLFKSVGGDAERAADAIAALKVMGFEQEMAHYQSRQARLQQREAAANAALAAEQASAGPAFDVAAIPLELAVDLAVNSLFTISQMEFKQATAGASDRRLSIVGISSEVPPRKKVRISEKDPRHRDPRFVDLVQTQPVAPVRVRAQEEALPVAPTDTTKSIVELREALIKEEQKERIGVEQSTTAKTEPAEVAPTTQLTELRGPDTFTAHELIALGHECYKRMLSDDTNTSISISVWMRIVVRLAVRGVSSADPTAARMPYDEQLMQYILADMEHRRDLALLWLYEEWRWDNGDAYAQRVNTFLEAMLNADATSEVQFSEFLLGLPSITEDILQLVSGLCDGEESLSLGIDCLYAIALKRIPLRHSSLDMLLKRCIHSEETQRAAAIAAVKKLLVEVSALSEPAEAFAHQHLERIAKVEVAHESLETLASTASGAAVNGSESVAQEDADMHTVSAPAEEQQQAMQINDHADHTIDTSRWSEADVIRHIELYFALCSRKHVLLEGLFGVYIDCAASVQRVIRQQLYPLVKSMGMNSPALLQLLRTFPKGGETLALRILIILTDKVPPSARLVEVVKAMYQQRELDARFLIPIVSGLDKDEVMEALPKIINLLNNTEYERKIVREVLSRILVPSTTQTAPGMLPANQARLGPSELLVTLHLFDESIVSLRKAAEATQICFGEKEIFTAEVLAVVLQQLIDQPTLPTLFMRTVLQSVIIHPSLAGYVTTLLRRLVSKRIWTNATLWQGFIRCCKLIAPRSFDLLLQLPRPQLNDVLSKEPSLKPRLREYTQQKREQQGIRATPGRASAPVIDAPAVAAHTTTADVDMVQAPSATEQA</sequence>
<dbReference type="InterPro" id="IPR032460">
    <property type="entry name" value="Symplekin/Pta1_N"/>
</dbReference>
<dbReference type="PANTHER" id="PTHR15245:SF20">
    <property type="entry name" value="SYMPLEKIN"/>
    <property type="match status" value="1"/>
</dbReference>
<dbReference type="InterPro" id="IPR022075">
    <property type="entry name" value="Symplekin_C"/>
</dbReference>
<evidence type="ECO:0000256" key="1">
    <source>
        <dbReference type="ARBA" id="ARBA00004123"/>
    </source>
</evidence>
<dbReference type="SUPFAM" id="SSF48371">
    <property type="entry name" value="ARM repeat"/>
    <property type="match status" value="1"/>
</dbReference>
<dbReference type="Proteomes" id="UP000271241">
    <property type="component" value="Unassembled WGS sequence"/>
</dbReference>
<dbReference type="OrthoDB" id="331600at2759"/>
<name>A0A4P9XXC7_9FUNG</name>
<evidence type="ECO:0000313" key="8">
    <source>
        <dbReference type="Proteomes" id="UP000271241"/>
    </source>
</evidence>